<dbReference type="VEuPathDB" id="TriTrypDB:LpyrH10_11_0470"/>
<protein>
    <recommendedName>
        <fullName evidence="7 11">Ubiquitin carboxyl-terminal hydrolase</fullName>
        <ecNumber evidence="7 11">3.4.19.12</ecNumber>
    </recommendedName>
</protein>
<dbReference type="FunFam" id="1.20.58.860:FF:000011">
    <property type="entry name" value="Ubiquitin carboxyl-terminal hydrolase"/>
    <property type="match status" value="1"/>
</dbReference>
<evidence type="ECO:0000256" key="12">
    <source>
        <dbReference type="SAM" id="Coils"/>
    </source>
</evidence>
<gene>
    <name evidence="14" type="ORF">ABB37_05582</name>
</gene>
<dbReference type="GO" id="GO:0016579">
    <property type="term" value="P:protein deubiquitination"/>
    <property type="evidence" value="ECO:0007669"/>
    <property type="project" value="InterPro"/>
</dbReference>
<evidence type="ECO:0000256" key="11">
    <source>
        <dbReference type="RuleBase" id="RU361215"/>
    </source>
</evidence>
<dbReference type="Gene3D" id="1.20.58.860">
    <property type="match status" value="1"/>
</dbReference>
<evidence type="ECO:0000256" key="9">
    <source>
        <dbReference type="PIRSR" id="PIRSR038120-2"/>
    </source>
</evidence>
<dbReference type="InterPro" id="IPR017390">
    <property type="entry name" value="Ubiquitinyl_hydrolase_UCH37"/>
</dbReference>
<keyword evidence="4 7" id="KW-0833">Ubl conjugation pathway</keyword>
<dbReference type="GO" id="GO:0004843">
    <property type="term" value="F:cysteine-type deubiquitinase activity"/>
    <property type="evidence" value="ECO:0007669"/>
    <property type="project" value="UniProtKB-UniRule"/>
</dbReference>
<dbReference type="PRINTS" id="PR00707">
    <property type="entry name" value="UBCTHYDRLASE"/>
</dbReference>
<feature type="site" description="Important for enzyme activity" evidence="9 10">
    <location>
        <position position="176"/>
    </location>
</feature>
<dbReference type="InterPro" id="IPR038765">
    <property type="entry name" value="Papain-like_cys_pep_sf"/>
</dbReference>
<dbReference type="Gene3D" id="3.40.532.10">
    <property type="entry name" value="Peptidase C12, ubiquitin carboxyl-terminal hydrolase"/>
    <property type="match status" value="1"/>
</dbReference>
<evidence type="ECO:0000256" key="6">
    <source>
        <dbReference type="ARBA" id="ARBA00022807"/>
    </source>
</evidence>
<evidence type="ECO:0000256" key="8">
    <source>
        <dbReference type="PIRSR" id="PIRSR038120-1"/>
    </source>
</evidence>
<organism evidence="14 15">
    <name type="scientific">Leptomonas pyrrhocoris</name>
    <name type="common">Firebug parasite</name>
    <dbReference type="NCBI Taxonomy" id="157538"/>
    <lineage>
        <taxon>Eukaryota</taxon>
        <taxon>Discoba</taxon>
        <taxon>Euglenozoa</taxon>
        <taxon>Kinetoplastea</taxon>
        <taxon>Metakinetoplastina</taxon>
        <taxon>Trypanosomatida</taxon>
        <taxon>Trypanosomatidae</taxon>
        <taxon>Leishmaniinae</taxon>
        <taxon>Leptomonas</taxon>
    </lineage>
</organism>
<dbReference type="OrthoDB" id="1924260at2759"/>
<proteinExistence type="inferred from homology"/>
<evidence type="ECO:0000259" key="13">
    <source>
        <dbReference type="PROSITE" id="PS52048"/>
    </source>
</evidence>
<feature type="domain" description="UCH catalytic" evidence="13">
    <location>
        <begin position="7"/>
        <end position="229"/>
    </location>
</feature>
<comment type="caution">
    <text evidence="14">The sequence shown here is derived from an EMBL/GenBank/DDBJ whole genome shotgun (WGS) entry which is preliminary data.</text>
</comment>
<dbReference type="EC" id="3.4.19.12" evidence="7 11"/>
<keyword evidence="3 7" id="KW-0645">Protease</keyword>
<dbReference type="InterPro" id="IPR041507">
    <property type="entry name" value="UCH_C"/>
</dbReference>
<feature type="site" description="Transition state stabilizer" evidence="10">
    <location>
        <position position="81"/>
    </location>
</feature>
<evidence type="ECO:0000256" key="5">
    <source>
        <dbReference type="ARBA" id="ARBA00022801"/>
    </source>
</evidence>
<feature type="active site" description="Proton donor" evidence="8 10">
    <location>
        <position position="161"/>
    </location>
</feature>
<dbReference type="GO" id="GO:0006511">
    <property type="term" value="P:ubiquitin-dependent protein catabolic process"/>
    <property type="evidence" value="ECO:0007669"/>
    <property type="project" value="UniProtKB-UniRule"/>
</dbReference>
<dbReference type="PROSITE" id="PS52049">
    <property type="entry name" value="ULD"/>
    <property type="match status" value="1"/>
</dbReference>
<dbReference type="GO" id="GO:0005737">
    <property type="term" value="C:cytoplasm"/>
    <property type="evidence" value="ECO:0007669"/>
    <property type="project" value="TreeGrafter"/>
</dbReference>
<sequence length="308" mass="34262">MPSASSRWCLIESDPAVFTEMIQKVGVKGVSVEDLLMLDAALMQQYEHVYGLVLLFRWQSAEQAAPLGTVVKDAPVFFAKQVIEDACATLAIVNTLCNYAEQVDLGPKMQQYLTFSQAMDPEMRGSLLDGFDELREAHNSFAPQAAFELEGKAPKDADVYHFVSFIYRQGHIWELDGLQDGPLQCREATDANYREALVEVVQHRIDDIAAKDTKGAGQGISFSLMAIVDDPVEVLERKVAALKAEEKPTASLEEELADLQAQRKKDKEANARRRHDYNAMIVALLKTLAERGVLEKIMEEVQAKAATK</sequence>
<dbReference type="AlphaFoldDB" id="A0A0N0DUL3"/>
<dbReference type="EMBL" id="LGTL01000011">
    <property type="protein sequence ID" value="KPA79048.1"/>
    <property type="molecule type" value="Genomic_DNA"/>
</dbReference>
<evidence type="ECO:0000256" key="1">
    <source>
        <dbReference type="ARBA" id="ARBA00000707"/>
    </source>
</evidence>
<dbReference type="RefSeq" id="XP_015657487.1">
    <property type="nucleotide sequence ID" value="XM_015803662.1"/>
</dbReference>
<dbReference type="InterPro" id="IPR001578">
    <property type="entry name" value="Peptidase_C12_UCH"/>
</dbReference>
<name>A0A0N0DUL3_LEPPY</name>
<feature type="active site" description="Nucleophile" evidence="8 10">
    <location>
        <position position="87"/>
    </location>
</feature>
<dbReference type="GeneID" id="26905872"/>
<dbReference type="PANTHER" id="PTHR10589:SF16">
    <property type="entry name" value="UBIQUITIN CARBOXYL-TERMINAL HYDROLASE ISOZYME L5"/>
    <property type="match status" value="1"/>
</dbReference>
<dbReference type="SUPFAM" id="SSF54001">
    <property type="entry name" value="Cysteine proteinases"/>
    <property type="match status" value="1"/>
</dbReference>
<evidence type="ECO:0000256" key="7">
    <source>
        <dbReference type="PIRNR" id="PIRNR038120"/>
    </source>
</evidence>
<comment type="catalytic activity">
    <reaction evidence="1 7 10 11">
        <text>Thiol-dependent hydrolysis of ester, thioester, amide, peptide and isopeptide bonds formed by the C-terminal Gly of ubiquitin (a 76-residue protein attached to proteins as an intracellular targeting signal).</text>
        <dbReference type="EC" id="3.4.19.12"/>
    </reaction>
</comment>
<feature type="coiled-coil region" evidence="12">
    <location>
        <begin position="242"/>
        <end position="272"/>
    </location>
</feature>
<dbReference type="RefSeq" id="XP_015657488.1">
    <property type="nucleotide sequence ID" value="XM_015803663.1"/>
</dbReference>
<accession>A0A0N0DUL3</accession>
<evidence type="ECO:0000256" key="10">
    <source>
        <dbReference type="PROSITE-ProRule" id="PRU01393"/>
    </source>
</evidence>
<keyword evidence="15" id="KW-1185">Reference proteome</keyword>
<reference evidence="14 15" key="1">
    <citation type="submission" date="2015-07" db="EMBL/GenBank/DDBJ databases">
        <title>High-quality genome of monoxenous trypanosomatid Leptomonas pyrrhocoris.</title>
        <authorList>
            <person name="Flegontov P."/>
            <person name="Butenko A."/>
            <person name="Firsov S."/>
            <person name="Vlcek C."/>
            <person name="Logacheva M.D."/>
            <person name="Field M."/>
            <person name="Filatov D."/>
            <person name="Flegontova O."/>
            <person name="Gerasimov E."/>
            <person name="Jackson A.P."/>
            <person name="Kelly S."/>
            <person name="Opperdoes F."/>
            <person name="O'Reilly A."/>
            <person name="Votypka J."/>
            <person name="Yurchenko V."/>
            <person name="Lukes J."/>
        </authorList>
    </citation>
    <scope>NUCLEOTIDE SEQUENCE [LARGE SCALE GENOMIC DNA]</scope>
    <source>
        <strain evidence="14">H10</strain>
    </source>
</reference>
<keyword evidence="12" id="KW-0175">Coiled coil</keyword>
<evidence type="ECO:0000313" key="14">
    <source>
        <dbReference type="EMBL" id="KPA79048.1"/>
    </source>
</evidence>
<dbReference type="PIRSF" id="PIRSF038120">
    <property type="entry name" value="Ubiquitinyl_hydrolase_UCH37"/>
    <property type="match status" value="1"/>
</dbReference>
<dbReference type="PROSITE" id="PS52048">
    <property type="entry name" value="UCH_DOMAIN"/>
    <property type="match status" value="1"/>
</dbReference>
<keyword evidence="5 7" id="KW-0378">Hydrolase</keyword>
<dbReference type="OMA" id="XAKEKQN"/>
<evidence type="ECO:0000313" key="15">
    <source>
        <dbReference type="Proteomes" id="UP000037923"/>
    </source>
</evidence>
<keyword evidence="6 7" id="KW-0788">Thiol protease</keyword>
<dbReference type="InterPro" id="IPR036959">
    <property type="entry name" value="Peptidase_C12_UCH_sf"/>
</dbReference>
<evidence type="ECO:0000256" key="2">
    <source>
        <dbReference type="ARBA" id="ARBA00009326"/>
    </source>
</evidence>
<evidence type="ECO:0000256" key="3">
    <source>
        <dbReference type="ARBA" id="ARBA00022670"/>
    </source>
</evidence>
<dbReference type="Pfam" id="PF18031">
    <property type="entry name" value="UCH_C"/>
    <property type="match status" value="1"/>
</dbReference>
<dbReference type="Pfam" id="PF01088">
    <property type="entry name" value="Peptidase_C12"/>
    <property type="match status" value="1"/>
</dbReference>
<comment type="similarity">
    <text evidence="2 7 10 11">Belongs to the peptidase C12 family.</text>
</comment>
<dbReference type="EMBL" id="LGTL01000011">
    <property type="protein sequence ID" value="KPA79049.1"/>
    <property type="molecule type" value="Genomic_DNA"/>
</dbReference>
<evidence type="ECO:0000256" key="4">
    <source>
        <dbReference type="ARBA" id="ARBA00022786"/>
    </source>
</evidence>
<dbReference type="FunFam" id="3.40.532.10:FF:000020">
    <property type="entry name" value="Ubiquitin carboxyl-terminal hydrolase"/>
    <property type="match status" value="1"/>
</dbReference>
<dbReference type="PANTHER" id="PTHR10589">
    <property type="entry name" value="UBIQUITIN CARBOXYL-TERMINAL HYDROLASE"/>
    <property type="match status" value="1"/>
</dbReference>
<dbReference type="Proteomes" id="UP000037923">
    <property type="component" value="Unassembled WGS sequence"/>
</dbReference>